<dbReference type="GO" id="GO:0044550">
    <property type="term" value="P:secondary metabolite biosynthetic process"/>
    <property type="evidence" value="ECO:0007669"/>
    <property type="project" value="TreeGrafter"/>
</dbReference>
<dbReference type="OrthoDB" id="417877at2759"/>
<accession>A0A6A4IEV9</accession>
<keyword evidence="6" id="KW-1185">Reference proteome</keyword>
<dbReference type="Gene3D" id="3.50.50.60">
    <property type="entry name" value="FAD/NAD(P)-binding domain"/>
    <property type="match status" value="2"/>
</dbReference>
<evidence type="ECO:0000256" key="3">
    <source>
        <dbReference type="ARBA" id="ARBA00023002"/>
    </source>
</evidence>
<dbReference type="AlphaFoldDB" id="A0A6A4IEV9"/>
<feature type="domain" description="FAD-binding" evidence="4">
    <location>
        <begin position="4"/>
        <end position="82"/>
    </location>
</feature>
<name>A0A6A4IEV9_9AGAR</name>
<reference evidence="5" key="1">
    <citation type="journal article" date="2019" name="Environ. Microbiol.">
        <title>Fungal ecological strategies reflected in gene transcription - a case study of two litter decomposers.</title>
        <authorList>
            <person name="Barbi F."/>
            <person name="Kohler A."/>
            <person name="Barry K."/>
            <person name="Baskaran P."/>
            <person name="Daum C."/>
            <person name="Fauchery L."/>
            <person name="Ihrmark K."/>
            <person name="Kuo A."/>
            <person name="LaButti K."/>
            <person name="Lipzen A."/>
            <person name="Morin E."/>
            <person name="Grigoriev I.V."/>
            <person name="Henrissat B."/>
            <person name="Lindahl B."/>
            <person name="Martin F."/>
        </authorList>
    </citation>
    <scope>NUCLEOTIDE SEQUENCE</scope>
    <source>
        <strain evidence="5">JB14</strain>
    </source>
</reference>
<evidence type="ECO:0000313" key="5">
    <source>
        <dbReference type="EMBL" id="KAE9409161.1"/>
    </source>
</evidence>
<proteinExistence type="predicted"/>
<dbReference type="PRINTS" id="PR00420">
    <property type="entry name" value="RNGMNOXGNASE"/>
</dbReference>
<keyword evidence="3" id="KW-0560">Oxidoreductase</keyword>
<dbReference type="EMBL" id="ML769388">
    <property type="protein sequence ID" value="KAE9409161.1"/>
    <property type="molecule type" value="Genomic_DNA"/>
</dbReference>
<evidence type="ECO:0000256" key="1">
    <source>
        <dbReference type="ARBA" id="ARBA00022630"/>
    </source>
</evidence>
<dbReference type="PANTHER" id="PTHR46720:SF3">
    <property type="entry name" value="FAD-BINDING DOMAIN-CONTAINING PROTEIN-RELATED"/>
    <property type="match status" value="1"/>
</dbReference>
<evidence type="ECO:0000259" key="4">
    <source>
        <dbReference type="Pfam" id="PF01494"/>
    </source>
</evidence>
<dbReference type="InterPro" id="IPR036188">
    <property type="entry name" value="FAD/NAD-bd_sf"/>
</dbReference>
<keyword evidence="1" id="KW-0285">Flavoprotein</keyword>
<sequence length="390" mass="42842">MSDFEVAIVGAGLVGLVAAAALSRAGISVTVFEATSSSQEVGAGVGIGPNAVRALKGLGVFDAILARSDEPEGVQRTYCLHSPVNPHDCVLRYQTSCPNPVALPIYRPAFLEAVIGLLDPSIIHFNKRCTSISITESGKHTVHFSDGTSHEADLNNRSRWCKKRLIPAEDLRRAGLLTNYSGHKFILFLGSGKHIIGFSIKGGTVQITINPRDPNYLLHGWNPQPSEELKSHFGSWGHDPMIILDHLKNPSKWSIHAVNPLESYIRDKVVLVGDSAHAMLPHLGAGVGQGFEDVFVLVQLLTHPQAQKANLPDLLAQYDRVRPPRANAILRKSQWAGETYESYRSEEDNGRIQECLSEIWEDVWGHDLEKDVASAFEALHLSQIFQDSEE</sequence>
<dbReference type="PANTHER" id="PTHR46720">
    <property type="entry name" value="HYDROXYLASE, PUTATIVE (AFU_ORTHOLOGUE AFUA_3G01460)-RELATED"/>
    <property type="match status" value="1"/>
</dbReference>
<feature type="domain" description="FAD-binding" evidence="4">
    <location>
        <begin position="246"/>
        <end position="332"/>
    </location>
</feature>
<dbReference type="InterPro" id="IPR002938">
    <property type="entry name" value="FAD-bd"/>
</dbReference>
<organism evidence="5 6">
    <name type="scientific">Gymnopus androsaceus JB14</name>
    <dbReference type="NCBI Taxonomy" id="1447944"/>
    <lineage>
        <taxon>Eukaryota</taxon>
        <taxon>Fungi</taxon>
        <taxon>Dikarya</taxon>
        <taxon>Basidiomycota</taxon>
        <taxon>Agaricomycotina</taxon>
        <taxon>Agaricomycetes</taxon>
        <taxon>Agaricomycetidae</taxon>
        <taxon>Agaricales</taxon>
        <taxon>Marasmiineae</taxon>
        <taxon>Omphalotaceae</taxon>
        <taxon>Gymnopus</taxon>
    </lineage>
</organism>
<dbReference type="Proteomes" id="UP000799118">
    <property type="component" value="Unassembled WGS sequence"/>
</dbReference>
<protein>
    <submittedName>
        <fullName evidence="5">FAD/NAD(P)-binding domain-containing protein</fullName>
    </submittedName>
</protein>
<dbReference type="GO" id="GO:0071949">
    <property type="term" value="F:FAD binding"/>
    <property type="evidence" value="ECO:0007669"/>
    <property type="project" value="InterPro"/>
</dbReference>
<dbReference type="SUPFAM" id="SSF51905">
    <property type="entry name" value="FAD/NAD(P)-binding domain"/>
    <property type="match status" value="1"/>
</dbReference>
<evidence type="ECO:0000256" key="2">
    <source>
        <dbReference type="ARBA" id="ARBA00022827"/>
    </source>
</evidence>
<dbReference type="Pfam" id="PF01494">
    <property type="entry name" value="FAD_binding_3"/>
    <property type="match status" value="2"/>
</dbReference>
<dbReference type="GO" id="GO:0016491">
    <property type="term" value="F:oxidoreductase activity"/>
    <property type="evidence" value="ECO:0007669"/>
    <property type="project" value="UniProtKB-KW"/>
</dbReference>
<gene>
    <name evidence="5" type="ORF">BT96DRAFT_984895</name>
</gene>
<keyword evidence="2" id="KW-0274">FAD</keyword>
<dbReference type="InterPro" id="IPR051104">
    <property type="entry name" value="FAD_monoxygenase"/>
</dbReference>
<evidence type="ECO:0000313" key="6">
    <source>
        <dbReference type="Proteomes" id="UP000799118"/>
    </source>
</evidence>